<proteinExistence type="predicted"/>
<name>A0A154VJ81_9PROT</name>
<evidence type="ECO:0000313" key="3">
    <source>
        <dbReference type="Proteomes" id="UP000076400"/>
    </source>
</evidence>
<keyword evidence="3" id="KW-1185">Reference proteome</keyword>
<dbReference type="Proteomes" id="UP000076400">
    <property type="component" value="Unassembled WGS sequence"/>
</dbReference>
<dbReference type="RefSeq" id="WP_067559726.1">
    <property type="nucleotide sequence ID" value="NZ_LPXN01000157.1"/>
</dbReference>
<accession>A0A154VJ81</accession>
<reference evidence="2 3" key="1">
    <citation type="submission" date="2015-12" db="EMBL/GenBank/DDBJ databases">
        <title>Genome sequence of Oceanibaculum pacificum MCCC 1A02656.</title>
        <authorList>
            <person name="Lu L."/>
            <person name="Lai Q."/>
            <person name="Shao Z."/>
            <person name="Qian P."/>
        </authorList>
    </citation>
    <scope>NUCLEOTIDE SEQUENCE [LARGE SCALE GENOMIC DNA]</scope>
    <source>
        <strain evidence="2 3">MCCC 1A02656</strain>
    </source>
</reference>
<dbReference type="AlphaFoldDB" id="A0A154VJ81"/>
<feature type="region of interest" description="Disordered" evidence="1">
    <location>
        <begin position="1"/>
        <end position="24"/>
    </location>
</feature>
<evidence type="ECO:0000256" key="1">
    <source>
        <dbReference type="SAM" id="MobiDB-lite"/>
    </source>
</evidence>
<dbReference type="EMBL" id="LPXN01000157">
    <property type="protein sequence ID" value="KZD01356.1"/>
    <property type="molecule type" value="Genomic_DNA"/>
</dbReference>
<sequence length="78" mass="8998">MAIRYTLGFLSQPSPLDTPPTEAEREKLRHLLIAEIEEGMQQIEHGESVSWEEFEAEMDRRIADIERKEAARDRGESA</sequence>
<protein>
    <submittedName>
        <fullName evidence="2">Uncharacterized protein</fullName>
    </submittedName>
</protein>
<evidence type="ECO:0000313" key="2">
    <source>
        <dbReference type="EMBL" id="KZD01356.1"/>
    </source>
</evidence>
<dbReference type="STRING" id="580166.AUP43_13910"/>
<organism evidence="2 3">
    <name type="scientific">Oceanibaculum pacificum</name>
    <dbReference type="NCBI Taxonomy" id="580166"/>
    <lineage>
        <taxon>Bacteria</taxon>
        <taxon>Pseudomonadati</taxon>
        <taxon>Pseudomonadota</taxon>
        <taxon>Alphaproteobacteria</taxon>
        <taxon>Rhodospirillales</taxon>
        <taxon>Oceanibaculaceae</taxon>
        <taxon>Oceanibaculum</taxon>
    </lineage>
</organism>
<gene>
    <name evidence="2" type="ORF">AUP43_13910</name>
</gene>
<comment type="caution">
    <text evidence="2">The sequence shown here is derived from an EMBL/GenBank/DDBJ whole genome shotgun (WGS) entry which is preliminary data.</text>
</comment>